<dbReference type="AlphaFoldDB" id="A0A835SU84"/>
<dbReference type="GO" id="GO:0005794">
    <property type="term" value="C:Golgi apparatus"/>
    <property type="evidence" value="ECO:0007669"/>
    <property type="project" value="TreeGrafter"/>
</dbReference>
<evidence type="ECO:0000256" key="3">
    <source>
        <dbReference type="ARBA" id="ARBA00022679"/>
    </source>
</evidence>
<feature type="region of interest" description="Disordered" evidence="5">
    <location>
        <begin position="548"/>
        <end position="580"/>
    </location>
</feature>
<gene>
    <name evidence="6" type="ORF">HXX76_008490</name>
</gene>
<dbReference type="Gene3D" id="3.40.50.300">
    <property type="entry name" value="P-loop containing nucleotide triphosphate hydrolases"/>
    <property type="match status" value="1"/>
</dbReference>
<dbReference type="PANTHER" id="PTHR12788">
    <property type="entry name" value="PROTEIN-TYROSINE SULFOTRANSFERASE 2"/>
    <property type="match status" value="1"/>
</dbReference>
<accession>A0A835SU84</accession>
<keyword evidence="7" id="KW-1185">Reference proteome</keyword>
<feature type="region of interest" description="Disordered" evidence="5">
    <location>
        <begin position="848"/>
        <end position="903"/>
    </location>
</feature>
<dbReference type="Pfam" id="PF13469">
    <property type="entry name" value="Sulfotransfer_3"/>
    <property type="match status" value="1"/>
</dbReference>
<comment type="similarity">
    <text evidence="1">Belongs to the protein sulfotransferase family.</text>
</comment>
<evidence type="ECO:0000256" key="1">
    <source>
        <dbReference type="ARBA" id="ARBA00009988"/>
    </source>
</evidence>
<dbReference type="InterPro" id="IPR026634">
    <property type="entry name" value="TPST-like"/>
</dbReference>
<proteinExistence type="inferred from homology"/>
<evidence type="ECO:0000313" key="7">
    <source>
        <dbReference type="Proteomes" id="UP000650467"/>
    </source>
</evidence>
<organism evidence="6 7">
    <name type="scientific">Chlamydomonas incerta</name>
    <dbReference type="NCBI Taxonomy" id="51695"/>
    <lineage>
        <taxon>Eukaryota</taxon>
        <taxon>Viridiplantae</taxon>
        <taxon>Chlorophyta</taxon>
        <taxon>core chlorophytes</taxon>
        <taxon>Chlorophyceae</taxon>
        <taxon>CS clade</taxon>
        <taxon>Chlamydomonadales</taxon>
        <taxon>Chlamydomonadaceae</taxon>
        <taxon>Chlamydomonas</taxon>
    </lineage>
</organism>
<dbReference type="SUPFAM" id="SSF52540">
    <property type="entry name" value="P-loop containing nucleoside triphosphate hydrolases"/>
    <property type="match status" value="1"/>
</dbReference>
<feature type="region of interest" description="Disordered" evidence="5">
    <location>
        <begin position="418"/>
        <end position="449"/>
    </location>
</feature>
<feature type="compositionally biased region" description="Basic and acidic residues" evidence="5">
    <location>
        <begin position="848"/>
        <end position="874"/>
    </location>
</feature>
<sequence length="903" mass="91997">MPGPVNARADDPLERELAGLRRQLADTQAALDDIATRVGLVTPGAVSGPASGRPRSGPAPYNRTRLLSILSAAATAATSPANVAAAAAAAGSAARQLLGTEQQLRMDVAVGLQRANHLKPDGGSRLPEAEAHYRAVLSGMVEAEAEMAAEAAAAEAAEAAEAAGAAAAAARWGGRGSDDVGSAAAAVRRQQLQAALQVRLGVWGNLAALLLEAERPHEALAELREALGQAEAGGLTGALDLAGAPLASPYSPSPSPGSGSGAQAGSSLVCGLRFNTGKALAAVGRTADSEAAYALAARGGVGLDPACFAKATAAMTRLPHDLAAHVRAAVVTAAESGLTGRLIRRAARQARRAAAARASGGGAAVAVADEGEAEEDDEEEEEQLLAAAGRVGSDSGAGVGGASAASIAVLAQLPGLGSSSNSGGSSSSSGSGSSGGSRSGKGDGGSDGGAAATAAASYLMAAAAAGGGRRPGGWLAPLSAQELGWLHFAAWRDLDGDPAASAEEAWDVLVKANQLLAPAPPYDPAADWRQLATLTSVFTRQLLQAAEAAEAAGERRPGGTGSQQGEAEAEEEEEGQPRGRRAVFVMGLPRSGSTLVETMLAALPGVWGAGEDTALAPLTTPVNQLLAARGLTQPDKLAEYGRRYTAAMLQRAAASGTGWGPGRPPLRVVDKMLRNLWLIGYIQLLLPGACLVVVARHPLDAGLSCYSQPFGYSGVPWAWSLEHIGEQIRMTAALVAHWRAHLPPGRLLTLHYEELVAAPEATARRLLAHCGLAWDPAVLAFHTSNRTVATASVAQVRQPLYSRSVGRWRKYGRQLAALAAQVAAEVREYEAAAGEAVARAVHEQRRLEEERGARAAKEAGQGREEQQRQERGSGREQSGGQREGAGGESGQTGSGGLAGRDEL</sequence>
<evidence type="ECO:0000313" key="6">
    <source>
        <dbReference type="EMBL" id="KAG2433432.1"/>
    </source>
</evidence>
<evidence type="ECO:0000256" key="4">
    <source>
        <dbReference type="ARBA" id="ARBA00048460"/>
    </source>
</evidence>
<feature type="compositionally biased region" description="Gly residues" evidence="5">
    <location>
        <begin position="432"/>
        <end position="448"/>
    </location>
</feature>
<dbReference type="EMBL" id="JAEHOC010000019">
    <property type="protein sequence ID" value="KAG2433432.1"/>
    <property type="molecule type" value="Genomic_DNA"/>
</dbReference>
<evidence type="ECO:0000256" key="5">
    <source>
        <dbReference type="SAM" id="MobiDB-lite"/>
    </source>
</evidence>
<dbReference type="Proteomes" id="UP000650467">
    <property type="component" value="Unassembled WGS sequence"/>
</dbReference>
<name>A0A835SU84_CHLIN</name>
<dbReference type="OrthoDB" id="545675at2759"/>
<reference evidence="6" key="1">
    <citation type="journal article" date="2020" name="bioRxiv">
        <title>Comparative genomics of Chlamydomonas.</title>
        <authorList>
            <person name="Craig R.J."/>
            <person name="Hasan A.R."/>
            <person name="Ness R.W."/>
            <person name="Keightley P.D."/>
        </authorList>
    </citation>
    <scope>NUCLEOTIDE SEQUENCE</scope>
    <source>
        <strain evidence="6">SAG 7.73</strain>
    </source>
</reference>
<keyword evidence="3" id="KW-0808">Transferase</keyword>
<dbReference type="InterPro" id="IPR027417">
    <property type="entry name" value="P-loop_NTPase"/>
</dbReference>
<evidence type="ECO:0000256" key="2">
    <source>
        <dbReference type="ARBA" id="ARBA00013262"/>
    </source>
</evidence>
<feature type="compositionally biased region" description="Gly residues" evidence="5">
    <location>
        <begin position="881"/>
        <end position="903"/>
    </location>
</feature>
<dbReference type="GO" id="GO:0008476">
    <property type="term" value="F:protein-tyrosine sulfotransferase activity"/>
    <property type="evidence" value="ECO:0007669"/>
    <property type="project" value="UniProtKB-EC"/>
</dbReference>
<dbReference type="EC" id="2.8.2.20" evidence="2"/>
<protein>
    <recommendedName>
        <fullName evidence="2">protein-tyrosine sulfotransferase</fullName>
        <ecNumber evidence="2">2.8.2.20</ecNumber>
    </recommendedName>
</protein>
<comment type="catalytic activity">
    <reaction evidence="4">
        <text>L-tyrosyl-[protein] + 3'-phosphoadenylyl sulfate = O-sulfo-L-tyrosine-[protein] + adenosine 3',5'-bisphosphate + H(+)</text>
        <dbReference type="Rhea" id="RHEA:16801"/>
        <dbReference type="Rhea" id="RHEA-COMP:10136"/>
        <dbReference type="Rhea" id="RHEA-COMP:11688"/>
        <dbReference type="ChEBI" id="CHEBI:15378"/>
        <dbReference type="ChEBI" id="CHEBI:46858"/>
        <dbReference type="ChEBI" id="CHEBI:58339"/>
        <dbReference type="ChEBI" id="CHEBI:58343"/>
        <dbReference type="ChEBI" id="CHEBI:65286"/>
        <dbReference type="EC" id="2.8.2.20"/>
    </reaction>
</comment>
<dbReference type="PANTHER" id="PTHR12788:SF10">
    <property type="entry name" value="PROTEIN-TYROSINE SULFOTRANSFERASE"/>
    <property type="match status" value="1"/>
</dbReference>
<feature type="compositionally biased region" description="Low complexity" evidence="5">
    <location>
        <begin position="418"/>
        <end position="431"/>
    </location>
</feature>
<comment type="caution">
    <text evidence="6">The sequence shown here is derived from an EMBL/GenBank/DDBJ whole genome shotgun (WGS) entry which is preliminary data.</text>
</comment>